<dbReference type="PANTHER" id="PTHR30032:SF4">
    <property type="entry name" value="AMIDASE ENHANCER"/>
    <property type="match status" value="1"/>
</dbReference>
<protein>
    <submittedName>
        <fullName evidence="4">SpoIID/LytB domain-containing protein</fullName>
    </submittedName>
</protein>
<evidence type="ECO:0000313" key="5">
    <source>
        <dbReference type="Proteomes" id="UP001154265"/>
    </source>
</evidence>
<evidence type="ECO:0000259" key="3">
    <source>
        <dbReference type="Pfam" id="PF08486"/>
    </source>
</evidence>
<gene>
    <name evidence="4" type="ORF">L3556_05765</name>
</gene>
<evidence type="ECO:0000256" key="2">
    <source>
        <dbReference type="SAM" id="Phobius"/>
    </source>
</evidence>
<feature type="compositionally biased region" description="Low complexity" evidence="1">
    <location>
        <begin position="127"/>
        <end position="142"/>
    </location>
</feature>
<keyword evidence="2" id="KW-1133">Transmembrane helix</keyword>
<dbReference type="EMBL" id="JAKKUT010000002">
    <property type="protein sequence ID" value="MDG2990441.1"/>
    <property type="molecule type" value="Genomic_DNA"/>
</dbReference>
<dbReference type="Proteomes" id="UP001154265">
    <property type="component" value="Unassembled WGS sequence"/>
</dbReference>
<feature type="region of interest" description="Disordered" evidence="1">
    <location>
        <begin position="48"/>
        <end position="77"/>
    </location>
</feature>
<dbReference type="Pfam" id="PF08486">
    <property type="entry name" value="SpoIID"/>
    <property type="match status" value="1"/>
</dbReference>
<keyword evidence="5" id="KW-1185">Reference proteome</keyword>
<reference evidence="4" key="2">
    <citation type="submission" date="2022-01" db="EMBL/GenBank/DDBJ databases">
        <authorList>
            <person name="Zivanovic Y."/>
            <person name="Moreira D."/>
            <person name="Lopez-Garcia P."/>
        </authorList>
    </citation>
    <scope>NUCLEOTIDE SEQUENCE</scope>
    <source>
        <strain evidence="4">G9</strain>
    </source>
</reference>
<feature type="transmembrane region" description="Helical" evidence="2">
    <location>
        <begin position="21"/>
        <end position="39"/>
    </location>
</feature>
<keyword evidence="2" id="KW-0472">Membrane</keyword>
<feature type="compositionally biased region" description="Polar residues" evidence="1">
    <location>
        <begin position="116"/>
        <end position="126"/>
    </location>
</feature>
<reference evidence="4" key="1">
    <citation type="journal article" date="2022" name="Genome Biol. Evol.">
        <title>A New Gene Family Diagnostic for Intracellular Biomineralization of Amorphous Ca Carbonates by Cyanobacteria.</title>
        <authorList>
            <person name="Benzerara K."/>
            <person name="Duprat E."/>
            <person name="Bitard-Feildel T."/>
            <person name="Caumes G."/>
            <person name="Cassier-Chauvat C."/>
            <person name="Chauvat F."/>
            <person name="Dezi M."/>
            <person name="Diop S.I."/>
            <person name="Gaschignard G."/>
            <person name="Gorgen S."/>
            <person name="Gugger M."/>
            <person name="Lopez-Garcia P."/>
            <person name="Millet M."/>
            <person name="Skouri-Panet F."/>
            <person name="Moreira D."/>
            <person name="Callebaut I."/>
        </authorList>
    </citation>
    <scope>NUCLEOTIDE SEQUENCE</scope>
    <source>
        <strain evidence="4">G9</strain>
    </source>
</reference>
<evidence type="ECO:0000256" key="1">
    <source>
        <dbReference type="SAM" id="MobiDB-lite"/>
    </source>
</evidence>
<feature type="region of interest" description="Disordered" evidence="1">
    <location>
        <begin position="178"/>
        <end position="197"/>
    </location>
</feature>
<feature type="domain" description="Sporulation stage II protein D amidase enhancer LytB N-terminal" evidence="3">
    <location>
        <begin position="250"/>
        <end position="339"/>
    </location>
</feature>
<dbReference type="PANTHER" id="PTHR30032">
    <property type="entry name" value="N-ACETYLMURAMOYL-L-ALANINE AMIDASE-RELATED"/>
    <property type="match status" value="1"/>
</dbReference>
<organism evidence="4 5">
    <name type="scientific">Candidatus Synechococcus calcipolaris G9</name>
    <dbReference type="NCBI Taxonomy" id="1497997"/>
    <lineage>
        <taxon>Bacteria</taxon>
        <taxon>Bacillati</taxon>
        <taxon>Cyanobacteriota</taxon>
        <taxon>Cyanophyceae</taxon>
        <taxon>Synechococcales</taxon>
        <taxon>Synechococcaceae</taxon>
        <taxon>Synechococcus</taxon>
    </lineage>
</organism>
<feature type="region of interest" description="Disordered" evidence="1">
    <location>
        <begin position="91"/>
        <end position="142"/>
    </location>
</feature>
<keyword evidence="2" id="KW-0812">Transmembrane</keyword>
<dbReference type="InterPro" id="IPR013486">
    <property type="entry name" value="SpoIID/LytB"/>
</dbReference>
<accession>A0ABT6EYQ8</accession>
<dbReference type="InterPro" id="IPR013693">
    <property type="entry name" value="SpoIID/LytB_N"/>
</dbReference>
<sequence>MQLPVLHLSQHLSQASPRHRLLLGLGLGIPLVVLVGLMIKGSTPAQTLDQPQAISQEGPLPDPMLPSDRLSGDRPTGMIQALTSGAEISLLERSANRRNPRPLLNGKDPLLARVSPTPSSTTQVNRSPAALPTTPGPAASPLAALPAPPRTLQSIPPSQGPAPHVRVAISRGQTSLGVGASTTASLSSDQGQSLGSLAPGQAASVQLRDGHLLWNGQALARSLWITPQSGGLTYVDGRWYRGKVRLVAESSSITAVNQVDLEQYLVSVVGAEVYPSWPMDTLKAQAIAARSYALAQMFSPANRFFDLGNDERWQVYKGTESEWNTSQQAVEATRGIVLTKSGRVLVSMYAATDDIVRDVFGGRGMSQTGAYELAKQGFSYLDILATYYPGAGLSQVQLQ</sequence>
<dbReference type="RefSeq" id="WP_277866352.1">
    <property type="nucleotide sequence ID" value="NZ_JAKKUT010000002.1"/>
</dbReference>
<comment type="caution">
    <text evidence="4">The sequence shown here is derived from an EMBL/GenBank/DDBJ whole genome shotgun (WGS) entry which is preliminary data.</text>
</comment>
<evidence type="ECO:0000313" key="4">
    <source>
        <dbReference type="EMBL" id="MDG2990441.1"/>
    </source>
</evidence>
<name>A0ABT6EYQ8_9SYNE</name>
<dbReference type="NCBIfam" id="TIGR02669">
    <property type="entry name" value="SpoIID_LytB"/>
    <property type="match status" value="1"/>
</dbReference>
<feature type="compositionally biased region" description="Low complexity" evidence="1">
    <location>
        <begin position="185"/>
        <end position="197"/>
    </location>
</feature>
<proteinExistence type="predicted"/>
<dbReference type="InterPro" id="IPR051922">
    <property type="entry name" value="Bact_Sporulation_Assoc"/>
</dbReference>